<dbReference type="Proteomes" id="UP000237271">
    <property type="component" value="Unassembled WGS sequence"/>
</dbReference>
<feature type="region of interest" description="Disordered" evidence="1">
    <location>
        <begin position="50"/>
        <end position="128"/>
    </location>
</feature>
<feature type="non-terminal residue" evidence="2">
    <location>
        <position position="191"/>
    </location>
</feature>
<dbReference type="OrthoDB" id="125725at2759"/>
<proteinExistence type="predicted"/>
<feature type="compositionally biased region" description="Basic and acidic residues" evidence="1">
    <location>
        <begin position="77"/>
        <end position="94"/>
    </location>
</feature>
<dbReference type="EMBL" id="NCKW01001643">
    <property type="protein sequence ID" value="POM79395.1"/>
    <property type="molecule type" value="Genomic_DNA"/>
</dbReference>
<gene>
    <name evidence="2" type="ORF">PHPALM_2952</name>
</gene>
<feature type="compositionally biased region" description="Acidic residues" evidence="1">
    <location>
        <begin position="95"/>
        <end position="112"/>
    </location>
</feature>
<reference evidence="2 3" key="1">
    <citation type="journal article" date="2017" name="Genome Biol. Evol.">
        <title>Phytophthora megakarya and P. palmivora, closely related causal agents of cacao black pod rot, underwent increases in genome sizes and gene numbers by different mechanisms.</title>
        <authorList>
            <person name="Ali S.S."/>
            <person name="Shao J."/>
            <person name="Lary D.J."/>
            <person name="Kronmiller B."/>
            <person name="Shen D."/>
            <person name="Strem M.D."/>
            <person name="Amoako-Attah I."/>
            <person name="Akrofi A.Y."/>
            <person name="Begoude B.A."/>
            <person name="Ten Hoopen G.M."/>
            <person name="Coulibaly K."/>
            <person name="Kebe B.I."/>
            <person name="Melnick R.L."/>
            <person name="Guiltinan M.J."/>
            <person name="Tyler B.M."/>
            <person name="Meinhardt L.W."/>
            <person name="Bailey B.A."/>
        </authorList>
    </citation>
    <scope>NUCLEOTIDE SEQUENCE [LARGE SCALE GENOMIC DNA]</scope>
    <source>
        <strain evidence="3">sbr112.9</strain>
    </source>
</reference>
<sequence>MDQMFGPPSDEEVELSQTAVASAFTLSPGDLQDDSEQDAVTGLYLLSEASGLESEGDLDHDQAPAPVSRRRQRTRAPGRDDVNVLLDEENHSDYEDYSSGESDNDGVNDDDSDRGVGAYDGDDDILSDSDAVDLDEAFIASLQLGNNALSRADATEREQTLRAMQWTPVSSQYETNVSAYPGLGTEQATPN</sequence>
<evidence type="ECO:0000313" key="2">
    <source>
        <dbReference type="EMBL" id="POM79395.1"/>
    </source>
</evidence>
<accession>A0A2P4YNK4</accession>
<comment type="caution">
    <text evidence="2">The sequence shown here is derived from an EMBL/GenBank/DDBJ whole genome shotgun (WGS) entry which is preliminary data.</text>
</comment>
<dbReference type="AlphaFoldDB" id="A0A2P4YNK4"/>
<name>A0A2P4YNK4_9STRA</name>
<protein>
    <submittedName>
        <fullName evidence="2">Uncharacterized protein</fullName>
    </submittedName>
</protein>
<evidence type="ECO:0000313" key="3">
    <source>
        <dbReference type="Proteomes" id="UP000237271"/>
    </source>
</evidence>
<organism evidence="2 3">
    <name type="scientific">Phytophthora palmivora</name>
    <dbReference type="NCBI Taxonomy" id="4796"/>
    <lineage>
        <taxon>Eukaryota</taxon>
        <taxon>Sar</taxon>
        <taxon>Stramenopiles</taxon>
        <taxon>Oomycota</taxon>
        <taxon>Peronosporomycetes</taxon>
        <taxon>Peronosporales</taxon>
        <taxon>Peronosporaceae</taxon>
        <taxon>Phytophthora</taxon>
    </lineage>
</organism>
<evidence type="ECO:0000256" key="1">
    <source>
        <dbReference type="SAM" id="MobiDB-lite"/>
    </source>
</evidence>
<keyword evidence="3" id="KW-1185">Reference proteome</keyword>